<evidence type="ECO:0000313" key="2">
    <source>
        <dbReference type="EMBL" id="KAJ8963813.1"/>
    </source>
</evidence>
<comment type="caution">
    <text evidence="2">The sequence shown here is derived from an EMBL/GenBank/DDBJ whole genome shotgun (WGS) entry which is preliminary data.</text>
</comment>
<proteinExistence type="predicted"/>
<reference evidence="2" key="1">
    <citation type="journal article" date="2023" name="Insect Mol. Biol.">
        <title>Genome sequencing provides insights into the evolution of gene families encoding plant cell wall-degrading enzymes in longhorned beetles.</title>
        <authorList>
            <person name="Shin N.R."/>
            <person name="Okamura Y."/>
            <person name="Kirsch R."/>
            <person name="Pauchet Y."/>
        </authorList>
    </citation>
    <scope>NUCLEOTIDE SEQUENCE</scope>
    <source>
        <strain evidence="2">RBIC_L_NR</strain>
    </source>
</reference>
<organism evidence="2 3">
    <name type="scientific">Rhamnusium bicolor</name>
    <dbReference type="NCBI Taxonomy" id="1586634"/>
    <lineage>
        <taxon>Eukaryota</taxon>
        <taxon>Metazoa</taxon>
        <taxon>Ecdysozoa</taxon>
        <taxon>Arthropoda</taxon>
        <taxon>Hexapoda</taxon>
        <taxon>Insecta</taxon>
        <taxon>Pterygota</taxon>
        <taxon>Neoptera</taxon>
        <taxon>Endopterygota</taxon>
        <taxon>Coleoptera</taxon>
        <taxon>Polyphaga</taxon>
        <taxon>Cucujiformia</taxon>
        <taxon>Chrysomeloidea</taxon>
        <taxon>Cerambycidae</taxon>
        <taxon>Lepturinae</taxon>
        <taxon>Rhagiini</taxon>
        <taxon>Rhamnusium</taxon>
    </lineage>
</organism>
<feature type="region of interest" description="Disordered" evidence="1">
    <location>
        <begin position="135"/>
        <end position="167"/>
    </location>
</feature>
<evidence type="ECO:0000313" key="3">
    <source>
        <dbReference type="Proteomes" id="UP001162156"/>
    </source>
</evidence>
<dbReference type="AlphaFoldDB" id="A0AAV8ZHA5"/>
<dbReference type="Proteomes" id="UP001162156">
    <property type="component" value="Unassembled WGS sequence"/>
</dbReference>
<accession>A0AAV8ZHA5</accession>
<gene>
    <name evidence="2" type="ORF">NQ314_005368</name>
</gene>
<evidence type="ECO:0000256" key="1">
    <source>
        <dbReference type="SAM" id="MobiDB-lite"/>
    </source>
</evidence>
<keyword evidence="3" id="KW-1185">Reference proteome</keyword>
<name>A0AAV8ZHA5_9CUCU</name>
<dbReference type="EMBL" id="JANEYF010001484">
    <property type="protein sequence ID" value="KAJ8963813.1"/>
    <property type="molecule type" value="Genomic_DNA"/>
</dbReference>
<sequence>MTTGVTPYSLIFKHQIRTRLDLLAEKNDKENRNVSNYKGKRDEIFVEGDGVWCRDYRNPNKKVNEKVIWRRHMKEILRDRIGEEIKDDNKVFSELKLVVPELDISLPCSSSNINDKAFFDWIERLGKIFNSAKVQSEEGEKKGKEVIKDKTPSRKINDRLKRKSELR</sequence>
<protein>
    <submittedName>
        <fullName evidence="2">Uncharacterized protein</fullName>
    </submittedName>
</protein>